<feature type="transmembrane region" description="Helical" evidence="1">
    <location>
        <begin position="33"/>
        <end position="55"/>
    </location>
</feature>
<dbReference type="RefSeq" id="XP_037223486.1">
    <property type="nucleotide sequence ID" value="XM_037360601.1"/>
</dbReference>
<dbReference type="Proteomes" id="UP000636479">
    <property type="component" value="Unassembled WGS sequence"/>
</dbReference>
<dbReference type="PANTHER" id="PTHR35043:SF7">
    <property type="entry name" value="TRANSCRIPTION FACTOR DOMAIN-CONTAINING PROTEIN"/>
    <property type="match status" value="1"/>
</dbReference>
<sequence>MHLPGALLANSTGPRSNTATCDDLNHCRKPSHIVWSCLSTIFIYTYVSMHLNAPSPRKGILRRCARVIKMMMFAFVAPELFVGFAFRQFCTASRFMEGFRQDPNASHPEFHEDREATRTEGFFFAMGGFASTDGHPIVMLSDFREYRYPKGDLVDPRPWLRRKKSEIVDAVRSLLPKQTEDHEEPEEHPALLMTPRERMVADIKDKSNKNLLAKAFAVLQGFWFIFQCGFRLNQRLPLTQLEVMTVAYGGVNIFIWSLWWYKPIGVDQPIRLLRVDEEEEDEDYVQIIENKERPKRAMLHIRAMSMIMGFYPLYKPTIDHSVPEFWSSDPTTADINRGFIVECAVGCLFGWIHVAAWNSDFRTPVELWIWRGSAVAVTCVPLLFAVLILLPGSGRIFQRFFFYTVCAPLFILYATGRLLLVGIAFAALRALPEPALEDVSWSSWFPHIT</sequence>
<dbReference type="GeneID" id="59343117"/>
<accession>A0A8H6WBA8</accession>
<dbReference type="OrthoDB" id="9451547at2759"/>
<reference evidence="2" key="1">
    <citation type="submission" date="2020-05" db="EMBL/GenBank/DDBJ databases">
        <title>Mycena genomes resolve the evolution of fungal bioluminescence.</title>
        <authorList>
            <person name="Tsai I.J."/>
        </authorList>
    </citation>
    <scope>NUCLEOTIDE SEQUENCE</scope>
    <source>
        <strain evidence="2">171206Taipei</strain>
    </source>
</reference>
<feature type="transmembrane region" description="Helical" evidence="1">
    <location>
        <begin position="67"/>
        <end position="86"/>
    </location>
</feature>
<keyword evidence="1" id="KW-1133">Transmembrane helix</keyword>
<evidence type="ECO:0000313" key="3">
    <source>
        <dbReference type="Proteomes" id="UP000636479"/>
    </source>
</evidence>
<dbReference type="AlphaFoldDB" id="A0A8H6WBA8"/>
<feature type="transmembrane region" description="Helical" evidence="1">
    <location>
        <begin position="402"/>
        <end position="428"/>
    </location>
</feature>
<organism evidence="2 3">
    <name type="scientific">Mycena indigotica</name>
    <dbReference type="NCBI Taxonomy" id="2126181"/>
    <lineage>
        <taxon>Eukaryota</taxon>
        <taxon>Fungi</taxon>
        <taxon>Dikarya</taxon>
        <taxon>Basidiomycota</taxon>
        <taxon>Agaricomycotina</taxon>
        <taxon>Agaricomycetes</taxon>
        <taxon>Agaricomycetidae</taxon>
        <taxon>Agaricales</taxon>
        <taxon>Marasmiineae</taxon>
        <taxon>Mycenaceae</taxon>
        <taxon>Mycena</taxon>
    </lineage>
</organism>
<name>A0A8H6WBA8_9AGAR</name>
<dbReference type="PANTHER" id="PTHR35043">
    <property type="entry name" value="TRANSCRIPTION FACTOR DOMAIN-CONTAINING PROTEIN"/>
    <property type="match status" value="1"/>
</dbReference>
<protein>
    <submittedName>
        <fullName evidence="2">Uncharacterized protein</fullName>
    </submittedName>
</protein>
<keyword evidence="1" id="KW-0472">Membrane</keyword>
<proteinExistence type="predicted"/>
<feature type="transmembrane region" description="Helical" evidence="1">
    <location>
        <begin position="368"/>
        <end position="390"/>
    </location>
</feature>
<gene>
    <name evidence="2" type="ORF">MIND_00376600</name>
</gene>
<comment type="caution">
    <text evidence="2">The sequence shown here is derived from an EMBL/GenBank/DDBJ whole genome shotgun (WGS) entry which is preliminary data.</text>
</comment>
<evidence type="ECO:0000256" key="1">
    <source>
        <dbReference type="SAM" id="Phobius"/>
    </source>
</evidence>
<dbReference type="EMBL" id="JACAZF010000003">
    <property type="protein sequence ID" value="KAF7310036.1"/>
    <property type="molecule type" value="Genomic_DNA"/>
</dbReference>
<feature type="transmembrane region" description="Helical" evidence="1">
    <location>
        <begin position="241"/>
        <end position="261"/>
    </location>
</feature>
<evidence type="ECO:0000313" key="2">
    <source>
        <dbReference type="EMBL" id="KAF7310036.1"/>
    </source>
</evidence>
<keyword evidence="3" id="KW-1185">Reference proteome</keyword>
<feature type="transmembrane region" description="Helical" evidence="1">
    <location>
        <begin position="335"/>
        <end position="356"/>
    </location>
</feature>
<keyword evidence="1" id="KW-0812">Transmembrane</keyword>